<sequence length="230" mass="25418">MVSKEASGCVENGNVRHEQEVTASRTQQIIQSPIPKSSFDEKQTAAASTTEKERRKKKPYKELTLEEKVELIRMAEENSGMSQASIAEKYAIAKSNVCRILQRKQEYLRAFESAGFAGSRKRKLRREPDMQHSPTSVVSTSSAPSAPSIPQPAPPPPQPPPQPPPPSLPHPTPRIVSVTGLRIPTYALPPPIYCDASTPRLSAFENKLKAQNWSSSDIIDDSYGWLQAPF</sequence>
<accession>A0ABD6EKA0</accession>
<reference evidence="4 5" key="1">
    <citation type="submission" date="2024-08" db="EMBL/GenBank/DDBJ databases">
        <title>Gnathostoma spinigerum genome.</title>
        <authorList>
            <person name="Gonzalez-Bertolin B."/>
            <person name="Monzon S."/>
            <person name="Zaballos A."/>
            <person name="Jimenez P."/>
            <person name="Dekumyoy P."/>
            <person name="Varona S."/>
            <person name="Cuesta I."/>
            <person name="Sumanam S."/>
            <person name="Adisakwattana P."/>
            <person name="Gasser R.B."/>
            <person name="Hernandez-Gonzalez A."/>
            <person name="Young N.D."/>
            <person name="Perteguer M.J."/>
        </authorList>
    </citation>
    <scope>NUCLEOTIDE SEQUENCE [LARGE SCALE GENOMIC DNA]</scope>
    <source>
        <strain evidence="4">AL3</strain>
        <tissue evidence="4">Liver</tissue>
    </source>
</reference>
<dbReference type="Pfam" id="PF04218">
    <property type="entry name" value="CENP-B_N"/>
    <property type="match status" value="1"/>
</dbReference>
<keyword evidence="5" id="KW-1185">Reference proteome</keyword>
<dbReference type="EMBL" id="JBGFUD010004418">
    <property type="protein sequence ID" value="MFH4979617.1"/>
    <property type="molecule type" value="Genomic_DNA"/>
</dbReference>
<name>A0ABD6EKA0_9BILA</name>
<evidence type="ECO:0000313" key="4">
    <source>
        <dbReference type="EMBL" id="MFH4979617.1"/>
    </source>
</evidence>
<dbReference type="Proteomes" id="UP001608902">
    <property type="component" value="Unassembled WGS sequence"/>
</dbReference>
<dbReference type="Gene3D" id="1.10.10.60">
    <property type="entry name" value="Homeodomain-like"/>
    <property type="match status" value="1"/>
</dbReference>
<organism evidence="4 5">
    <name type="scientific">Gnathostoma spinigerum</name>
    <dbReference type="NCBI Taxonomy" id="75299"/>
    <lineage>
        <taxon>Eukaryota</taxon>
        <taxon>Metazoa</taxon>
        <taxon>Ecdysozoa</taxon>
        <taxon>Nematoda</taxon>
        <taxon>Chromadorea</taxon>
        <taxon>Rhabditida</taxon>
        <taxon>Spirurina</taxon>
        <taxon>Gnathostomatomorpha</taxon>
        <taxon>Gnathostomatoidea</taxon>
        <taxon>Gnathostomatidae</taxon>
        <taxon>Gnathostoma</taxon>
    </lineage>
</organism>
<evidence type="ECO:0000256" key="2">
    <source>
        <dbReference type="SAM" id="MobiDB-lite"/>
    </source>
</evidence>
<dbReference type="AlphaFoldDB" id="A0ABD6EKA0"/>
<gene>
    <name evidence="4" type="ORF">AB6A40_006326</name>
</gene>
<feature type="compositionally biased region" description="Pro residues" evidence="2">
    <location>
        <begin position="147"/>
        <end position="172"/>
    </location>
</feature>
<feature type="region of interest" description="Disordered" evidence="2">
    <location>
        <begin position="1"/>
        <end position="60"/>
    </location>
</feature>
<dbReference type="SUPFAM" id="SSF46689">
    <property type="entry name" value="Homeodomain-like"/>
    <property type="match status" value="1"/>
</dbReference>
<evidence type="ECO:0000313" key="5">
    <source>
        <dbReference type="Proteomes" id="UP001608902"/>
    </source>
</evidence>
<feature type="compositionally biased region" description="Polar residues" evidence="2">
    <location>
        <begin position="21"/>
        <end position="35"/>
    </location>
</feature>
<evidence type="ECO:0000256" key="1">
    <source>
        <dbReference type="ARBA" id="ARBA00004123"/>
    </source>
</evidence>
<comment type="caution">
    <text evidence="4">The sequence shown here is derived from an EMBL/GenBank/DDBJ whole genome shotgun (WGS) entry which is preliminary data.</text>
</comment>
<comment type="subcellular location">
    <subcellularLocation>
        <location evidence="1">Nucleus</location>
    </subcellularLocation>
</comment>
<feature type="domain" description="HTH psq-type" evidence="3">
    <location>
        <begin position="57"/>
        <end position="110"/>
    </location>
</feature>
<feature type="compositionally biased region" description="Low complexity" evidence="2">
    <location>
        <begin position="133"/>
        <end position="146"/>
    </location>
</feature>
<evidence type="ECO:0000259" key="3">
    <source>
        <dbReference type="Pfam" id="PF04218"/>
    </source>
</evidence>
<protein>
    <recommendedName>
        <fullName evidence="3">HTH psq-type domain-containing protein</fullName>
    </recommendedName>
</protein>
<proteinExistence type="predicted"/>
<dbReference type="InterPro" id="IPR007889">
    <property type="entry name" value="HTH_Psq"/>
</dbReference>
<dbReference type="InterPro" id="IPR009057">
    <property type="entry name" value="Homeodomain-like_sf"/>
</dbReference>
<dbReference type="GO" id="GO:0005634">
    <property type="term" value="C:nucleus"/>
    <property type="evidence" value="ECO:0007669"/>
    <property type="project" value="UniProtKB-SubCell"/>
</dbReference>
<feature type="region of interest" description="Disordered" evidence="2">
    <location>
        <begin position="115"/>
        <end position="175"/>
    </location>
</feature>